<evidence type="ECO:0000313" key="1">
    <source>
        <dbReference type="EMBL" id="MFD1992411.1"/>
    </source>
</evidence>
<evidence type="ECO:0000313" key="2">
    <source>
        <dbReference type="Proteomes" id="UP001597403"/>
    </source>
</evidence>
<gene>
    <name evidence="1" type="ORF">ACFSGI_20770</name>
</gene>
<keyword evidence="2" id="KW-1185">Reference proteome</keyword>
<reference evidence="2" key="1">
    <citation type="journal article" date="2019" name="Int. J. Syst. Evol. Microbiol.">
        <title>The Global Catalogue of Microorganisms (GCM) 10K type strain sequencing project: providing services to taxonomists for standard genome sequencing and annotation.</title>
        <authorList>
            <consortium name="The Broad Institute Genomics Platform"/>
            <consortium name="The Broad Institute Genome Sequencing Center for Infectious Disease"/>
            <person name="Wu L."/>
            <person name="Ma J."/>
        </authorList>
    </citation>
    <scope>NUCLEOTIDE SEQUENCE [LARGE SCALE GENOMIC DNA]</scope>
    <source>
        <strain evidence="2">CGMCC 1.15067</strain>
    </source>
</reference>
<protein>
    <submittedName>
        <fullName evidence="1">Uncharacterized protein</fullName>
    </submittedName>
</protein>
<dbReference type="Proteomes" id="UP001597403">
    <property type="component" value="Unassembled WGS sequence"/>
</dbReference>
<dbReference type="RefSeq" id="WP_204826111.1">
    <property type="nucleotide sequence ID" value="NZ_JBHUGF010000011.1"/>
</dbReference>
<name>A0ABW4V0U8_9BACL</name>
<dbReference type="EMBL" id="JBHUGF010000011">
    <property type="protein sequence ID" value="MFD1992411.1"/>
    <property type="molecule type" value="Genomic_DNA"/>
</dbReference>
<organism evidence="1 2">
    <name type="scientific">Paenibacillus nicotianae</name>
    <dbReference type="NCBI Taxonomy" id="1526551"/>
    <lineage>
        <taxon>Bacteria</taxon>
        <taxon>Bacillati</taxon>
        <taxon>Bacillota</taxon>
        <taxon>Bacilli</taxon>
        <taxon>Bacillales</taxon>
        <taxon>Paenibacillaceae</taxon>
        <taxon>Paenibacillus</taxon>
    </lineage>
</organism>
<proteinExistence type="predicted"/>
<comment type="caution">
    <text evidence="1">The sequence shown here is derived from an EMBL/GenBank/DDBJ whole genome shotgun (WGS) entry which is preliminary data.</text>
</comment>
<accession>A0ABW4V0U8</accession>
<sequence>MKKIKFYLEYRCYPMWIYDEDDTLIDNCTVSELMNQTLIVEALDKIQEVYDSLFKDNNISFEFVGFTEQQDREDFLKLVNETVYLIEKKLKNGYEVENKIKM</sequence>